<dbReference type="InterPro" id="IPR018114">
    <property type="entry name" value="TRYPSIN_HIS"/>
</dbReference>
<evidence type="ECO:0000256" key="5">
    <source>
        <dbReference type="SAM" id="SignalP"/>
    </source>
</evidence>
<keyword evidence="8" id="KW-1185">Reference proteome</keyword>
<evidence type="ECO:0000313" key="7">
    <source>
        <dbReference type="EMBL" id="CAG5113326.1"/>
    </source>
</evidence>
<dbReference type="InterPro" id="IPR043504">
    <property type="entry name" value="Peptidase_S1_PA_chymotrypsin"/>
</dbReference>
<keyword evidence="1" id="KW-0645">Protease</keyword>
<keyword evidence="2" id="KW-0378">Hydrolase</keyword>
<evidence type="ECO:0000256" key="4">
    <source>
        <dbReference type="SAM" id="MobiDB-lite"/>
    </source>
</evidence>
<feature type="region of interest" description="Disordered" evidence="4">
    <location>
        <begin position="448"/>
        <end position="488"/>
    </location>
</feature>
<organism evidence="7 8">
    <name type="scientific">Oikopleura dioica</name>
    <name type="common">Tunicate</name>
    <dbReference type="NCBI Taxonomy" id="34765"/>
    <lineage>
        <taxon>Eukaryota</taxon>
        <taxon>Metazoa</taxon>
        <taxon>Chordata</taxon>
        <taxon>Tunicata</taxon>
        <taxon>Appendicularia</taxon>
        <taxon>Copelata</taxon>
        <taxon>Oikopleuridae</taxon>
        <taxon>Oikopleura</taxon>
    </lineage>
</organism>
<dbReference type="InterPro" id="IPR001314">
    <property type="entry name" value="Peptidase_S1A"/>
</dbReference>
<dbReference type="PROSITE" id="PS00134">
    <property type="entry name" value="TRYPSIN_HIS"/>
    <property type="match status" value="1"/>
</dbReference>
<dbReference type="PANTHER" id="PTHR24252:SF7">
    <property type="entry name" value="HYALIN"/>
    <property type="match status" value="1"/>
</dbReference>
<feature type="signal peptide" evidence="5">
    <location>
        <begin position="1"/>
        <end position="16"/>
    </location>
</feature>
<keyword evidence="5" id="KW-0732">Signal</keyword>
<dbReference type="PANTHER" id="PTHR24252">
    <property type="entry name" value="ACROSIN-RELATED"/>
    <property type="match status" value="1"/>
</dbReference>
<dbReference type="InterPro" id="IPR001254">
    <property type="entry name" value="Trypsin_dom"/>
</dbReference>
<name>A0ABN7T9W0_OIKDI</name>
<feature type="chain" id="PRO_5045119028" evidence="5">
    <location>
        <begin position="17"/>
        <end position="488"/>
    </location>
</feature>
<gene>
    <name evidence="7" type="ORF">OKIOD_LOCUS16202</name>
</gene>
<feature type="compositionally biased region" description="Basic residues" evidence="4">
    <location>
        <begin position="460"/>
        <end position="471"/>
    </location>
</feature>
<dbReference type="PROSITE" id="PS50240">
    <property type="entry name" value="TRYPSIN_DOM"/>
    <property type="match status" value="1"/>
</dbReference>
<evidence type="ECO:0000256" key="1">
    <source>
        <dbReference type="ARBA" id="ARBA00022670"/>
    </source>
</evidence>
<protein>
    <submittedName>
        <fullName evidence="7">Oidioi.mRNA.OKI2018_I69.chr2.g7437.t1.cds</fullName>
    </submittedName>
</protein>
<evidence type="ECO:0000259" key="6">
    <source>
        <dbReference type="PROSITE" id="PS50240"/>
    </source>
</evidence>
<evidence type="ECO:0000256" key="3">
    <source>
        <dbReference type="ARBA" id="ARBA00023157"/>
    </source>
</evidence>
<feature type="domain" description="Peptidase S1" evidence="6">
    <location>
        <begin position="59"/>
        <end position="374"/>
    </location>
</feature>
<sequence>MILFFLLFWWTDPAAALIYGEDIQRVKLRNFNPTLPKNLQCKRPLPISQQNRYQQSSRIINGQRADWNWPFIVRIKIQKNRSYCGASIINPEYVITAAHCVAHDKKVTLTFGDQVLHEKETRELSMDSAEFIIHPRYSPTTGQNDIALIKLPRPIAYSSNISPVCLPYKQEFQPGTDCFIAGWGAQDESHKRGVVSSQLMEARVPLLSGEGKGYTEWIHQQIYDNNWRSIYDQYKPNNCGSKNIGATEMSSRTEASTILVTSGDTKCFGTVISENFVIFAIDCVTDEKLLKIFSVYDELTIKKILYDDYGSLAMVETVETLEVQMCVSESTPGTNEECLSLDSEYFPNFYRTSPCPAGSAETTCFDNIPSRLITNMLSVPIICGNRLVSFYLDTESIQFMSLQQSRKTITAAIEKSDLNKKPQIAPEENVMVTYEYQYDYTEVDGEETAEDFQDYESRGSKKNRSLRRQLLKPKEQTRKRICNESSNV</sequence>
<proteinExistence type="predicted"/>
<dbReference type="SUPFAM" id="SSF50494">
    <property type="entry name" value="Trypsin-like serine proteases"/>
    <property type="match status" value="1"/>
</dbReference>
<accession>A0ABN7T9W0</accession>
<dbReference type="SMART" id="SM00020">
    <property type="entry name" value="Tryp_SPc"/>
    <property type="match status" value="1"/>
</dbReference>
<evidence type="ECO:0000256" key="2">
    <source>
        <dbReference type="ARBA" id="ARBA00022825"/>
    </source>
</evidence>
<dbReference type="PRINTS" id="PR00722">
    <property type="entry name" value="CHYMOTRYPSIN"/>
</dbReference>
<dbReference type="Proteomes" id="UP001158576">
    <property type="component" value="Chromosome 2"/>
</dbReference>
<reference evidence="7 8" key="1">
    <citation type="submission" date="2021-04" db="EMBL/GenBank/DDBJ databases">
        <authorList>
            <person name="Bliznina A."/>
        </authorList>
    </citation>
    <scope>NUCLEOTIDE SEQUENCE [LARGE SCALE GENOMIC DNA]</scope>
</reference>
<dbReference type="EMBL" id="OU015567">
    <property type="protein sequence ID" value="CAG5113326.1"/>
    <property type="molecule type" value="Genomic_DNA"/>
</dbReference>
<dbReference type="CDD" id="cd00190">
    <property type="entry name" value="Tryp_SPc"/>
    <property type="match status" value="1"/>
</dbReference>
<keyword evidence="3" id="KW-1015">Disulfide bond</keyword>
<dbReference type="Pfam" id="PF00089">
    <property type="entry name" value="Trypsin"/>
    <property type="match status" value="1"/>
</dbReference>
<dbReference type="InterPro" id="IPR009003">
    <property type="entry name" value="Peptidase_S1_PA"/>
</dbReference>
<evidence type="ECO:0000313" key="8">
    <source>
        <dbReference type="Proteomes" id="UP001158576"/>
    </source>
</evidence>
<feature type="compositionally biased region" description="Basic and acidic residues" evidence="4">
    <location>
        <begin position="472"/>
        <end position="482"/>
    </location>
</feature>
<dbReference type="Gene3D" id="2.40.10.10">
    <property type="entry name" value="Trypsin-like serine proteases"/>
    <property type="match status" value="1"/>
</dbReference>
<keyword evidence="2" id="KW-0720">Serine protease</keyword>